<sequence length="403" mass="46412">MEEIKQPTKVISLVQKSGTYNYKLIIPAEVERKIRFACQKVWSTEWSGTLFFTHEGSFENNDLVIRCVDIYIMDIGTQAYTEFDMNPDVIAYMCENPELLDCQMGLIHSHNNMSTFFSGTDTATLKEEGRDRNNFVSLIVNNAGTYTAAITRRVKRYSQIKDMLVYEFFGDGEKHDTKKYASNADEIEWFYLKIEKEGENYSFPDMDARLEEIKQAKAEKAKKAQTPTYQGGYKPVIANSYGTKAGPANLVKKEANKPEVVQPTFFDDIDDLPFEEEYDMPYGQVSFDKVTLKLLVLQLITGSIIISNDSKIDITKWAKSMPALYEKRFGKGEEGMENFKMWADTYAEYLTWYVTDEKLEELGFDETEICAICAHDMIEELTKLPENDYIKGYIDALQKYLIL</sequence>
<evidence type="ECO:0000313" key="1">
    <source>
        <dbReference type="EMBL" id="QWM89916.1"/>
    </source>
</evidence>
<dbReference type="GeneID" id="75691692"/>
<gene>
    <name evidence="1" type="primary">gp_20460</name>
</gene>
<reference evidence="1 2" key="1">
    <citation type="submission" date="2021-04" db="EMBL/GenBank/DDBJ databases">
        <authorList>
            <person name="Shkoporov A.N."/>
            <person name="Stockdale S.R."/>
            <person name="Guerin E."/>
            <person name="Ross R.P."/>
            <person name="Hill C."/>
        </authorList>
    </citation>
    <scope>NUCLEOTIDE SEQUENCE [LARGE SCALE GENOMIC DNA]</scope>
    <source>
        <strain evidence="2">cr44_1</strain>
    </source>
</reference>
<dbReference type="Proteomes" id="UP000827552">
    <property type="component" value="Segment"/>
</dbReference>
<keyword evidence="1" id="KW-0378">Hydrolase</keyword>
<name>A0AAE7RV00_9CAUD</name>
<dbReference type="Gene3D" id="3.40.140.10">
    <property type="entry name" value="Cytidine Deaminase, domain 2"/>
    <property type="match status" value="1"/>
</dbReference>
<accession>A0AAE7RV00</accession>
<organism evidence="1 2">
    <name type="scientific">uncultured phage cr44_1</name>
    <dbReference type="NCBI Taxonomy" id="2986405"/>
    <lineage>
        <taxon>Viruses</taxon>
        <taxon>Duplodnaviria</taxon>
        <taxon>Heunggongvirae</taxon>
        <taxon>Uroviricota</taxon>
        <taxon>Caudoviricetes</taxon>
        <taxon>Crassvirales</taxon>
        <taxon>Steigviridae</taxon>
        <taxon>Asinivirinae</taxon>
        <taxon>Kahnovirus</taxon>
        <taxon>Kahnovirus copri</taxon>
    </lineage>
</organism>
<dbReference type="GO" id="GO:0008237">
    <property type="term" value="F:metallopeptidase activity"/>
    <property type="evidence" value="ECO:0007669"/>
    <property type="project" value="UniProtKB-KW"/>
</dbReference>
<dbReference type="KEGG" id="vg:75691692"/>
<dbReference type="RefSeq" id="YP_010359488.1">
    <property type="nucleotide sequence ID" value="NC_062773.1"/>
</dbReference>
<keyword evidence="1" id="KW-0645">Protease</keyword>
<keyword evidence="2" id="KW-1185">Reference proteome</keyword>
<proteinExistence type="predicted"/>
<evidence type="ECO:0000313" key="2">
    <source>
        <dbReference type="Proteomes" id="UP000827552"/>
    </source>
</evidence>
<protein>
    <submittedName>
        <fullName evidence="1">Metalloprotease domain protein</fullName>
    </submittedName>
</protein>
<keyword evidence="1" id="KW-0482">Metalloprotease</keyword>
<dbReference type="EMBL" id="MZ130483">
    <property type="protein sequence ID" value="QWM89916.1"/>
    <property type="molecule type" value="Genomic_DNA"/>
</dbReference>